<evidence type="ECO:0000256" key="2">
    <source>
        <dbReference type="ARBA" id="ARBA00022475"/>
    </source>
</evidence>
<feature type="transmembrane region" description="Helical" evidence="9">
    <location>
        <begin position="189"/>
        <end position="209"/>
    </location>
</feature>
<proteinExistence type="inferred from homology"/>
<evidence type="ECO:0000256" key="7">
    <source>
        <dbReference type="ARBA" id="ARBA00024033"/>
    </source>
</evidence>
<evidence type="ECO:0000256" key="8">
    <source>
        <dbReference type="SAM" id="MobiDB-lite"/>
    </source>
</evidence>
<evidence type="ECO:0000256" key="1">
    <source>
        <dbReference type="ARBA" id="ARBA00004651"/>
    </source>
</evidence>
<dbReference type="OrthoDB" id="117214at2"/>
<feature type="transmembrane region" description="Helical" evidence="9">
    <location>
        <begin position="131"/>
        <end position="154"/>
    </location>
</feature>
<gene>
    <name evidence="10" type="ORF">SAMN05421819_3039</name>
</gene>
<keyword evidence="11" id="KW-1185">Reference proteome</keyword>
<dbReference type="GO" id="GO:0016758">
    <property type="term" value="F:hexosyltransferase activity"/>
    <property type="evidence" value="ECO:0007669"/>
    <property type="project" value="InterPro"/>
</dbReference>
<organism evidence="10 11">
    <name type="scientific">Bryocella elongata</name>
    <dbReference type="NCBI Taxonomy" id="863522"/>
    <lineage>
        <taxon>Bacteria</taxon>
        <taxon>Pseudomonadati</taxon>
        <taxon>Acidobacteriota</taxon>
        <taxon>Terriglobia</taxon>
        <taxon>Terriglobales</taxon>
        <taxon>Acidobacteriaceae</taxon>
        <taxon>Bryocella</taxon>
    </lineage>
</organism>
<sequence length="465" mass="51271">MNPEALNAPGTAENSPPAGTSITSGEGPRGQTRGRNLFLTVLLLLGFICICSYLSWNSGFSDLAPEYLAARFLATGRADHLYVLDPGQFNVTDPVWLSEWHRLGYAYSPAPFVQTPLLAWALEPVCTRHSYLWLAHVVTVLSLVASAAILWMIASRWAPRFLAPGPMLLACILLASWDPFRYSLKLGQTHIVVACMALAALLLVDANYAPIRPAWRNALPAGLLLSIATVIKITPGFLLLYWLARRQWRAASCFVACLLMLWGATLLLVGHPVTREFVQTVRTISNTVFVSYNNQSLAAWWMGPHYPQEELLRWRMLPLPVWLKQLSTGLMAAACLIGGFMDFRSKPSCNPTSYGAALAIAASTVFAPLSWSHYGALLVIPCLIMADSAFSPKISTRLRLWLAAVIVVVEVLNVRVWAALGPHPFHIGGFTPRIVRTQFYCWILAIVMMGVLYLHSRPGASKLDS</sequence>
<feature type="transmembrane region" description="Helical" evidence="9">
    <location>
        <begin position="437"/>
        <end position="455"/>
    </location>
</feature>
<feature type="transmembrane region" description="Helical" evidence="9">
    <location>
        <begin position="221"/>
        <end position="242"/>
    </location>
</feature>
<evidence type="ECO:0000313" key="11">
    <source>
        <dbReference type="Proteomes" id="UP000236728"/>
    </source>
</evidence>
<feature type="transmembrane region" description="Helical" evidence="9">
    <location>
        <begin position="248"/>
        <end position="269"/>
    </location>
</feature>
<comment type="similarity">
    <text evidence="7">Belongs to the glycosyltransferase 87 family.</text>
</comment>
<accession>A0A1H6ABJ1</accession>
<comment type="subcellular location">
    <subcellularLocation>
        <location evidence="1">Cell membrane</location>
        <topology evidence="1">Multi-pass membrane protein</topology>
    </subcellularLocation>
</comment>
<keyword evidence="6 9" id="KW-0472">Membrane</keyword>
<name>A0A1H6ABJ1_9BACT</name>
<feature type="transmembrane region" description="Helical" evidence="9">
    <location>
        <begin position="398"/>
        <end position="417"/>
    </location>
</feature>
<dbReference type="Pfam" id="PF09594">
    <property type="entry name" value="GT87"/>
    <property type="match status" value="1"/>
</dbReference>
<evidence type="ECO:0000313" key="10">
    <source>
        <dbReference type="EMBL" id="SEG45821.1"/>
    </source>
</evidence>
<keyword evidence="2" id="KW-1003">Cell membrane</keyword>
<evidence type="ECO:0000256" key="4">
    <source>
        <dbReference type="ARBA" id="ARBA00022692"/>
    </source>
</evidence>
<dbReference type="GO" id="GO:0005886">
    <property type="term" value="C:plasma membrane"/>
    <property type="evidence" value="ECO:0007669"/>
    <property type="project" value="UniProtKB-SubCell"/>
</dbReference>
<dbReference type="InterPro" id="IPR018584">
    <property type="entry name" value="GT87"/>
</dbReference>
<reference evidence="10 11" key="1">
    <citation type="submission" date="2016-10" db="EMBL/GenBank/DDBJ databases">
        <authorList>
            <person name="de Groot N.N."/>
        </authorList>
    </citation>
    <scope>NUCLEOTIDE SEQUENCE [LARGE SCALE GENOMIC DNA]</scope>
    <source>
        <strain evidence="10 11">DSM 22489</strain>
    </source>
</reference>
<feature type="transmembrane region" description="Helical" evidence="9">
    <location>
        <begin position="321"/>
        <end position="341"/>
    </location>
</feature>
<feature type="transmembrane region" description="Helical" evidence="9">
    <location>
        <begin position="37"/>
        <end position="56"/>
    </location>
</feature>
<dbReference type="RefSeq" id="WP_103933899.1">
    <property type="nucleotide sequence ID" value="NZ_FNVA01000005.1"/>
</dbReference>
<evidence type="ECO:0000256" key="9">
    <source>
        <dbReference type="SAM" id="Phobius"/>
    </source>
</evidence>
<dbReference type="Proteomes" id="UP000236728">
    <property type="component" value="Unassembled WGS sequence"/>
</dbReference>
<keyword evidence="3" id="KW-0808">Transferase</keyword>
<evidence type="ECO:0000256" key="6">
    <source>
        <dbReference type="ARBA" id="ARBA00023136"/>
    </source>
</evidence>
<evidence type="ECO:0000256" key="5">
    <source>
        <dbReference type="ARBA" id="ARBA00022989"/>
    </source>
</evidence>
<feature type="transmembrane region" description="Helical" evidence="9">
    <location>
        <begin position="353"/>
        <end position="386"/>
    </location>
</feature>
<dbReference type="AlphaFoldDB" id="A0A1H6ABJ1"/>
<evidence type="ECO:0008006" key="12">
    <source>
        <dbReference type="Google" id="ProtNLM"/>
    </source>
</evidence>
<protein>
    <recommendedName>
        <fullName evidence="12">Alpha-1,2-mannosyltransferase</fullName>
    </recommendedName>
</protein>
<feature type="region of interest" description="Disordered" evidence="8">
    <location>
        <begin position="1"/>
        <end position="30"/>
    </location>
</feature>
<keyword evidence="5 9" id="KW-1133">Transmembrane helix</keyword>
<feature type="compositionally biased region" description="Polar residues" evidence="8">
    <location>
        <begin position="12"/>
        <end position="24"/>
    </location>
</feature>
<dbReference type="EMBL" id="FNVA01000005">
    <property type="protein sequence ID" value="SEG45821.1"/>
    <property type="molecule type" value="Genomic_DNA"/>
</dbReference>
<feature type="transmembrane region" description="Helical" evidence="9">
    <location>
        <begin position="161"/>
        <end position="177"/>
    </location>
</feature>
<evidence type="ECO:0000256" key="3">
    <source>
        <dbReference type="ARBA" id="ARBA00022679"/>
    </source>
</evidence>
<keyword evidence="4 9" id="KW-0812">Transmembrane</keyword>